<dbReference type="SMART" id="SM00060">
    <property type="entry name" value="FN3"/>
    <property type="match status" value="3"/>
</dbReference>
<dbReference type="Pfam" id="PF00041">
    <property type="entry name" value="fn3"/>
    <property type="match status" value="3"/>
</dbReference>
<evidence type="ECO:0000313" key="4">
    <source>
        <dbReference type="EMBL" id="NXI29161.1"/>
    </source>
</evidence>
<proteinExistence type="inferred from homology"/>
<dbReference type="FunFam" id="2.60.40.10:FF:000362">
    <property type="entry name" value="Receptor-type tyrosine-protein phosphatase eta"/>
    <property type="match status" value="2"/>
</dbReference>
<dbReference type="Gene3D" id="2.60.40.10">
    <property type="entry name" value="Immunoglobulins"/>
    <property type="match status" value="3"/>
</dbReference>
<comment type="similarity">
    <text evidence="2">Belongs to the protein-tyrosine phosphatase family. Receptor class 3 subfamily.</text>
</comment>
<name>A0A7K9S135_9PASS</name>
<feature type="domain" description="Fibronectin type-III" evidence="3">
    <location>
        <begin position="6"/>
        <end position="97"/>
    </location>
</feature>
<dbReference type="PANTHER" id="PTHR46708">
    <property type="entry name" value="TENASCIN"/>
    <property type="match status" value="1"/>
</dbReference>
<dbReference type="InterPro" id="IPR003961">
    <property type="entry name" value="FN3_dom"/>
</dbReference>
<dbReference type="SUPFAM" id="SSF49265">
    <property type="entry name" value="Fibronectin type III"/>
    <property type="match status" value="2"/>
</dbReference>
<organism evidence="4 5">
    <name type="scientific">Sterrhoptilus dennistouni</name>
    <dbReference type="NCBI Taxonomy" id="2585820"/>
    <lineage>
        <taxon>Eukaryota</taxon>
        <taxon>Metazoa</taxon>
        <taxon>Chordata</taxon>
        <taxon>Craniata</taxon>
        <taxon>Vertebrata</taxon>
        <taxon>Euteleostomi</taxon>
        <taxon>Archelosauria</taxon>
        <taxon>Archosauria</taxon>
        <taxon>Dinosauria</taxon>
        <taxon>Saurischia</taxon>
        <taxon>Theropoda</taxon>
        <taxon>Coelurosauria</taxon>
        <taxon>Aves</taxon>
        <taxon>Neognathae</taxon>
        <taxon>Neoaves</taxon>
        <taxon>Telluraves</taxon>
        <taxon>Australaves</taxon>
        <taxon>Passeriformes</taxon>
        <taxon>Sylvioidea</taxon>
        <taxon>Zosteropidae</taxon>
        <taxon>Sterrhoptilus</taxon>
    </lineage>
</organism>
<dbReference type="AlphaFoldDB" id="A0A7K9S135"/>
<feature type="non-terminal residue" evidence="4">
    <location>
        <position position="251"/>
    </location>
</feature>
<protein>
    <submittedName>
        <fullName evidence="4">PTPRJ phosphatase</fullName>
    </submittedName>
</protein>
<keyword evidence="5" id="KW-1185">Reference proteome</keyword>
<dbReference type="InterPro" id="IPR050991">
    <property type="entry name" value="ECM_Regulatory_Proteins"/>
</dbReference>
<evidence type="ECO:0000313" key="5">
    <source>
        <dbReference type="Proteomes" id="UP000572325"/>
    </source>
</evidence>
<evidence type="ECO:0000256" key="2">
    <source>
        <dbReference type="ARBA" id="ARBA00025789"/>
    </source>
</evidence>
<gene>
    <name evidence="4" type="primary">Ptprj_1</name>
    <name evidence="4" type="ORF">STEDEN_R04969</name>
</gene>
<sequence>FIGSSMIYNLEAESIDVTSVTLKWLLNSSASGNYTYRIEFVNGTNGTPVQILGLNDTKAKITDLIPGTKYIFTVFAVADDTEAEEERASIDVYTRPSQVVTFEAESIGVTSVTLKWVVTDSASDSYMYRIEFVNDTFVENRTFSDIRGEITELIPGTMYNFTVFAIAADNETEGEGKSTQLYTRPSRVATLEAESIGETSVTLKWVMNDNASNTYTYRIEVVNGTNGTPVKNLTSTKTEAKITDLIPGTEY</sequence>
<evidence type="ECO:0000256" key="1">
    <source>
        <dbReference type="ARBA" id="ARBA00022737"/>
    </source>
</evidence>
<keyword evidence="1" id="KW-0677">Repeat</keyword>
<feature type="non-terminal residue" evidence="4">
    <location>
        <position position="1"/>
    </location>
</feature>
<dbReference type="PANTHER" id="PTHR46708:SF11">
    <property type="entry name" value="RECEPTOR-TYPE TYROSINE-PROTEIN PHOSPHATASE ETA-LIKE"/>
    <property type="match status" value="1"/>
</dbReference>
<dbReference type="InterPro" id="IPR013783">
    <property type="entry name" value="Ig-like_fold"/>
</dbReference>
<comment type="caution">
    <text evidence="4">The sequence shown here is derived from an EMBL/GenBank/DDBJ whole genome shotgun (WGS) entry which is preliminary data.</text>
</comment>
<dbReference type="EMBL" id="VWZU01013000">
    <property type="protein sequence ID" value="NXI29161.1"/>
    <property type="molecule type" value="Genomic_DNA"/>
</dbReference>
<dbReference type="InterPro" id="IPR036116">
    <property type="entry name" value="FN3_sf"/>
</dbReference>
<reference evidence="4 5" key="1">
    <citation type="submission" date="2019-09" db="EMBL/GenBank/DDBJ databases">
        <title>Bird 10,000 Genomes (B10K) Project - Family phase.</title>
        <authorList>
            <person name="Zhang G."/>
        </authorList>
    </citation>
    <scope>NUCLEOTIDE SEQUENCE [LARGE SCALE GENOMIC DNA]</scope>
    <source>
        <strain evidence="4">B10K-DU-001-27</strain>
        <tissue evidence="4">Muscle</tissue>
    </source>
</reference>
<accession>A0A7K9S135</accession>
<dbReference type="CDD" id="cd00063">
    <property type="entry name" value="FN3"/>
    <property type="match status" value="3"/>
</dbReference>
<evidence type="ECO:0000259" key="3">
    <source>
        <dbReference type="PROSITE" id="PS50853"/>
    </source>
</evidence>
<dbReference type="PROSITE" id="PS50853">
    <property type="entry name" value="FN3"/>
    <property type="match status" value="2"/>
</dbReference>
<dbReference type="Proteomes" id="UP000572325">
    <property type="component" value="Unassembled WGS sequence"/>
</dbReference>
<feature type="domain" description="Fibronectin type-III" evidence="3">
    <location>
        <begin position="184"/>
        <end position="251"/>
    </location>
</feature>